<dbReference type="Pfam" id="PF20455">
    <property type="entry name" value="DUF6708"/>
    <property type="match status" value="1"/>
</dbReference>
<evidence type="ECO:0000313" key="4">
    <source>
        <dbReference type="Proteomes" id="UP000324324"/>
    </source>
</evidence>
<dbReference type="AlphaFoldDB" id="A0A5M8AU87"/>
<sequence>MFPREYDYWRSRSSIARSRERLGLNDQRLWSVKESLDQEGVILPNHSVYAQNDTYLELTNPGWEYQWKYAMGAATVLIFCPPAIWAWYSVAVHPLLFGTIVPFLSSLPYESDMAPLFWGGWLLFFPMAIGAAALLLIFFHHMAGRTAFFTYARGRIRFNRRTRKVYVLRPRCCGGNRVYDWDRLLAVLAPEGTAPKDRQILKALALYHPPANPADMSGKDEDVIFVGPTMPSYEYTAGLWEYIRLYMEEGPTVEYIPKNAPEGYRAIPRHLPPVYTTFCGMPSAEQYRLEMRPGVMETFYQTLSQATCRWPRFPDEWQSDSGVGEPEDRPVQAGAVMTAMVYRAKGKLSKDDELAFLRRWGTEEALARAIASL</sequence>
<name>A0A5M8AU87_9BURK</name>
<comment type="caution">
    <text evidence="3">The sequence shown here is derived from an EMBL/GenBank/DDBJ whole genome shotgun (WGS) entry which is preliminary data.</text>
</comment>
<evidence type="ECO:0000313" key="3">
    <source>
        <dbReference type="EMBL" id="KAA6125190.1"/>
    </source>
</evidence>
<keyword evidence="4" id="KW-1185">Reference proteome</keyword>
<reference evidence="3 4" key="1">
    <citation type="submission" date="2019-09" db="EMBL/GenBank/DDBJ databases">
        <title>Isolation of a novel species in the genus Cupriavidus from patients with sepsis using whole genome sequencing.</title>
        <authorList>
            <person name="Kweon O.J."/>
            <person name="Lee M.-K."/>
        </authorList>
    </citation>
    <scope>NUCLEOTIDE SEQUENCE [LARGE SCALE GENOMIC DNA]</scope>
    <source>
        <strain evidence="3 4">MKL-01</strain>
    </source>
</reference>
<protein>
    <recommendedName>
        <fullName evidence="2">DUF6708 domain-containing protein</fullName>
    </recommendedName>
</protein>
<keyword evidence="1" id="KW-0812">Transmembrane</keyword>
<dbReference type="EMBL" id="VWRN01000030">
    <property type="protein sequence ID" value="KAA6125190.1"/>
    <property type="molecule type" value="Genomic_DNA"/>
</dbReference>
<organism evidence="3 4">
    <name type="scientific">Cupriavidus cauae</name>
    <dbReference type="NCBI Taxonomy" id="2608999"/>
    <lineage>
        <taxon>Bacteria</taxon>
        <taxon>Pseudomonadati</taxon>
        <taxon>Pseudomonadota</taxon>
        <taxon>Betaproteobacteria</taxon>
        <taxon>Burkholderiales</taxon>
        <taxon>Burkholderiaceae</taxon>
        <taxon>Cupriavidus</taxon>
    </lineage>
</organism>
<keyword evidence="1" id="KW-0472">Membrane</keyword>
<dbReference type="Proteomes" id="UP000324324">
    <property type="component" value="Unassembled WGS sequence"/>
</dbReference>
<dbReference type="InterPro" id="IPR046554">
    <property type="entry name" value="DUF6708"/>
</dbReference>
<feature type="transmembrane region" description="Helical" evidence="1">
    <location>
        <begin position="69"/>
        <end position="88"/>
    </location>
</feature>
<feature type="domain" description="DUF6708" evidence="2">
    <location>
        <begin position="134"/>
        <end position="252"/>
    </location>
</feature>
<gene>
    <name evidence="3" type="ORF">F1599_10330</name>
</gene>
<dbReference type="RefSeq" id="WP_150082987.1">
    <property type="nucleotide sequence ID" value="NZ_VWRN01000030.1"/>
</dbReference>
<proteinExistence type="predicted"/>
<evidence type="ECO:0000259" key="2">
    <source>
        <dbReference type="Pfam" id="PF20455"/>
    </source>
</evidence>
<evidence type="ECO:0000256" key="1">
    <source>
        <dbReference type="SAM" id="Phobius"/>
    </source>
</evidence>
<accession>A0A5M8AU87</accession>
<feature type="transmembrane region" description="Helical" evidence="1">
    <location>
        <begin position="116"/>
        <end position="139"/>
    </location>
</feature>
<keyword evidence="1" id="KW-1133">Transmembrane helix</keyword>